<dbReference type="Proteomes" id="UP001148838">
    <property type="component" value="Unassembled WGS sequence"/>
</dbReference>
<evidence type="ECO:0000256" key="4">
    <source>
        <dbReference type="ARBA" id="ARBA00023136"/>
    </source>
</evidence>
<sequence length="101" mass="10606">MAGLCEGGNEPPGSLKASLLTAVNCISVRWAMRIQGVFTAAKLLALVAIVIAGIVHISGAERTGTASTYYDNTGQLYTSRIDVSAKSERLPALAKYHGLDI</sequence>
<evidence type="ECO:0000313" key="7">
    <source>
        <dbReference type="EMBL" id="KAJ4443665.1"/>
    </source>
</evidence>
<evidence type="ECO:0000259" key="6">
    <source>
        <dbReference type="Pfam" id="PF00324"/>
    </source>
</evidence>
<organism evidence="7 8">
    <name type="scientific">Periplaneta americana</name>
    <name type="common">American cockroach</name>
    <name type="synonym">Blatta americana</name>
    <dbReference type="NCBI Taxonomy" id="6978"/>
    <lineage>
        <taxon>Eukaryota</taxon>
        <taxon>Metazoa</taxon>
        <taxon>Ecdysozoa</taxon>
        <taxon>Arthropoda</taxon>
        <taxon>Hexapoda</taxon>
        <taxon>Insecta</taxon>
        <taxon>Pterygota</taxon>
        <taxon>Neoptera</taxon>
        <taxon>Polyneoptera</taxon>
        <taxon>Dictyoptera</taxon>
        <taxon>Blattodea</taxon>
        <taxon>Blattoidea</taxon>
        <taxon>Blattidae</taxon>
        <taxon>Blattinae</taxon>
        <taxon>Periplaneta</taxon>
    </lineage>
</organism>
<reference evidence="7 8" key="1">
    <citation type="journal article" date="2022" name="Allergy">
        <title>Genome assembly and annotation of Periplaneta americana reveal a comprehensive cockroach allergen profile.</title>
        <authorList>
            <person name="Wang L."/>
            <person name="Xiong Q."/>
            <person name="Saelim N."/>
            <person name="Wang L."/>
            <person name="Nong W."/>
            <person name="Wan A.T."/>
            <person name="Shi M."/>
            <person name="Liu X."/>
            <person name="Cao Q."/>
            <person name="Hui J.H.L."/>
            <person name="Sookrung N."/>
            <person name="Leung T.F."/>
            <person name="Tungtrongchitr A."/>
            <person name="Tsui S.K.W."/>
        </authorList>
    </citation>
    <scope>NUCLEOTIDE SEQUENCE [LARGE SCALE GENOMIC DNA]</scope>
    <source>
        <strain evidence="7">PWHHKU_190912</strain>
    </source>
</reference>
<evidence type="ECO:0000256" key="1">
    <source>
        <dbReference type="ARBA" id="ARBA00004141"/>
    </source>
</evidence>
<comment type="caution">
    <text evidence="7">The sequence shown here is derived from an EMBL/GenBank/DDBJ whole genome shotgun (WGS) entry which is preliminary data.</text>
</comment>
<name>A0ABQ8TAU9_PERAM</name>
<keyword evidence="3 5" id="KW-1133">Transmembrane helix</keyword>
<evidence type="ECO:0000313" key="8">
    <source>
        <dbReference type="Proteomes" id="UP001148838"/>
    </source>
</evidence>
<dbReference type="Pfam" id="PF00324">
    <property type="entry name" value="AA_permease"/>
    <property type="match status" value="1"/>
</dbReference>
<dbReference type="PANTHER" id="PTHR11785">
    <property type="entry name" value="AMINO ACID TRANSPORTER"/>
    <property type="match status" value="1"/>
</dbReference>
<dbReference type="InterPro" id="IPR050598">
    <property type="entry name" value="AminoAcid_Transporter"/>
</dbReference>
<dbReference type="InterPro" id="IPR004841">
    <property type="entry name" value="AA-permease/SLC12A_dom"/>
</dbReference>
<comment type="subcellular location">
    <subcellularLocation>
        <location evidence="1">Membrane</location>
        <topology evidence="1">Multi-pass membrane protein</topology>
    </subcellularLocation>
</comment>
<dbReference type="PANTHER" id="PTHR11785:SF528">
    <property type="entry name" value="AMINO ACID TRANSPORTER PROTEIN JHI-21"/>
    <property type="match status" value="1"/>
</dbReference>
<gene>
    <name evidence="7" type="ORF">ANN_05340</name>
</gene>
<evidence type="ECO:0000256" key="5">
    <source>
        <dbReference type="SAM" id="Phobius"/>
    </source>
</evidence>
<keyword evidence="4 5" id="KW-0472">Membrane</keyword>
<keyword evidence="8" id="KW-1185">Reference proteome</keyword>
<feature type="domain" description="Amino acid permease/ SLC12A" evidence="6">
    <location>
        <begin position="18"/>
        <end position="74"/>
    </location>
</feature>
<dbReference type="Gene3D" id="1.20.1740.10">
    <property type="entry name" value="Amino acid/polyamine transporter I"/>
    <property type="match status" value="1"/>
</dbReference>
<feature type="transmembrane region" description="Helical" evidence="5">
    <location>
        <begin position="37"/>
        <end position="57"/>
    </location>
</feature>
<dbReference type="EMBL" id="JAJSOF020000013">
    <property type="protein sequence ID" value="KAJ4443665.1"/>
    <property type="molecule type" value="Genomic_DNA"/>
</dbReference>
<accession>A0ABQ8TAU9</accession>
<keyword evidence="2 5" id="KW-0812">Transmembrane</keyword>
<evidence type="ECO:0000256" key="3">
    <source>
        <dbReference type="ARBA" id="ARBA00022989"/>
    </source>
</evidence>
<evidence type="ECO:0000256" key="2">
    <source>
        <dbReference type="ARBA" id="ARBA00022692"/>
    </source>
</evidence>
<proteinExistence type="predicted"/>
<protein>
    <recommendedName>
        <fullName evidence="6">Amino acid permease/ SLC12A domain-containing protein</fullName>
    </recommendedName>
</protein>